<proteinExistence type="predicted"/>
<dbReference type="GO" id="GO:0051304">
    <property type="term" value="P:chromosome separation"/>
    <property type="evidence" value="ECO:0007669"/>
    <property type="project" value="InterPro"/>
</dbReference>
<dbReference type="SUPFAM" id="SSF46785">
    <property type="entry name" value="Winged helix' DNA-binding domain"/>
    <property type="match status" value="2"/>
</dbReference>
<dbReference type="Gene3D" id="1.10.10.10">
    <property type="entry name" value="Winged helix-like DNA-binding domain superfamily/Winged helix DNA-binding domain"/>
    <property type="match status" value="2"/>
</dbReference>
<dbReference type="NCBIfam" id="TIGR00281">
    <property type="entry name" value="SMC-Scp complex subunit ScpB"/>
    <property type="match status" value="1"/>
</dbReference>
<dbReference type="PANTHER" id="PTHR34298">
    <property type="entry name" value="SEGREGATION AND CONDENSATION PROTEIN B"/>
    <property type="match status" value="1"/>
</dbReference>
<sequence>MATTHEAANNSSNQTSNETINETVSHIASKTIGSADNETLGANISESTLTISEDERQALLDSHATAEALSRYIEVLLHASETPLTDQDLKKHLSMSSDELQMALIILQERLSSSVLTLGKTASGYRLQIKDSYSRLIQQIFPERLESLSQALLETLSVIAYKQPVTRADIEQVRGVTVSSNILRQLFDKGWIMEKGHKDTIGKPALLHTTPAFLDAFGLSSLEELPELPDLEQLKPLG</sequence>
<keyword evidence="2" id="KW-0132">Cell division</keyword>
<keyword evidence="3" id="KW-0159">Chromosome partition</keyword>
<dbReference type="AlphaFoldDB" id="A0A378RBA6"/>
<dbReference type="InterPro" id="IPR036388">
    <property type="entry name" value="WH-like_DNA-bd_sf"/>
</dbReference>
<dbReference type="PANTHER" id="PTHR34298:SF2">
    <property type="entry name" value="SEGREGATION AND CONDENSATION PROTEIN B"/>
    <property type="match status" value="1"/>
</dbReference>
<name>A0A378RBA6_9GAMM</name>
<gene>
    <name evidence="5" type="primary">scpB</name>
    <name evidence="5" type="ORF">NCTC10293_02245</name>
</gene>
<keyword evidence="1" id="KW-0963">Cytoplasm</keyword>
<evidence type="ECO:0000313" key="5">
    <source>
        <dbReference type="EMBL" id="STZ14648.1"/>
    </source>
</evidence>
<evidence type="ECO:0000313" key="6">
    <source>
        <dbReference type="Proteomes" id="UP000255279"/>
    </source>
</evidence>
<keyword evidence="4" id="KW-0131">Cell cycle</keyword>
<dbReference type="Pfam" id="PF04079">
    <property type="entry name" value="SMC_ScpB"/>
    <property type="match status" value="1"/>
</dbReference>
<reference evidence="5 6" key="1">
    <citation type="submission" date="2018-06" db="EMBL/GenBank/DDBJ databases">
        <authorList>
            <consortium name="Pathogen Informatics"/>
            <person name="Doyle S."/>
        </authorList>
    </citation>
    <scope>NUCLEOTIDE SEQUENCE [LARGE SCALE GENOMIC DNA]</scope>
    <source>
        <strain evidence="5 6">NCTC10293</strain>
    </source>
</reference>
<dbReference type="OrthoDB" id="9806226at2"/>
<dbReference type="InterPro" id="IPR005234">
    <property type="entry name" value="ScpB_csome_segregation"/>
</dbReference>
<evidence type="ECO:0000256" key="4">
    <source>
        <dbReference type="ARBA" id="ARBA00023306"/>
    </source>
</evidence>
<evidence type="ECO:0000256" key="1">
    <source>
        <dbReference type="ARBA" id="ARBA00022490"/>
    </source>
</evidence>
<accession>A0A378RBA6</accession>
<dbReference type="Proteomes" id="UP000255279">
    <property type="component" value="Unassembled WGS sequence"/>
</dbReference>
<organism evidence="5 6">
    <name type="scientific">Moraxella caviae</name>
    <dbReference type="NCBI Taxonomy" id="34060"/>
    <lineage>
        <taxon>Bacteria</taxon>
        <taxon>Pseudomonadati</taxon>
        <taxon>Pseudomonadota</taxon>
        <taxon>Gammaproteobacteria</taxon>
        <taxon>Moraxellales</taxon>
        <taxon>Moraxellaceae</taxon>
        <taxon>Moraxella</taxon>
    </lineage>
</organism>
<evidence type="ECO:0000256" key="2">
    <source>
        <dbReference type="ARBA" id="ARBA00022618"/>
    </source>
</evidence>
<protein>
    <submittedName>
        <fullName evidence="5">Segregation and condensation protein B homolog</fullName>
    </submittedName>
</protein>
<dbReference type="EMBL" id="UGQE01000004">
    <property type="protein sequence ID" value="STZ14648.1"/>
    <property type="molecule type" value="Genomic_DNA"/>
</dbReference>
<dbReference type="InterPro" id="IPR036390">
    <property type="entry name" value="WH_DNA-bd_sf"/>
</dbReference>
<evidence type="ECO:0000256" key="3">
    <source>
        <dbReference type="ARBA" id="ARBA00022829"/>
    </source>
</evidence>
<dbReference type="GO" id="GO:0051301">
    <property type="term" value="P:cell division"/>
    <property type="evidence" value="ECO:0007669"/>
    <property type="project" value="UniProtKB-KW"/>
</dbReference>